<reference evidence="3" key="1">
    <citation type="submission" date="2020-07" db="EMBL/GenBank/DDBJ databases">
        <authorList>
            <person name="Partida-Martinez L."/>
            <person name="Huntemann M."/>
            <person name="Clum A."/>
            <person name="Wang J."/>
            <person name="Palaniappan K."/>
            <person name="Ritter S."/>
            <person name="Chen I.-M."/>
            <person name="Stamatis D."/>
            <person name="Reddy T."/>
            <person name="O'Malley R."/>
            <person name="Daum C."/>
            <person name="Shapiro N."/>
            <person name="Ivanova N."/>
            <person name="Kyrpides N."/>
            <person name="Woyke T."/>
        </authorList>
    </citation>
    <scope>NUCLEOTIDE SEQUENCE [LARGE SCALE GENOMIC DNA]</scope>
    <source>
        <strain evidence="3">AT2.8</strain>
    </source>
</reference>
<dbReference type="PROSITE" id="PS51186">
    <property type="entry name" value="GNAT"/>
    <property type="match status" value="1"/>
</dbReference>
<dbReference type="InterPro" id="IPR016181">
    <property type="entry name" value="Acyl_CoA_acyltransferase"/>
</dbReference>
<dbReference type="GO" id="GO:0016747">
    <property type="term" value="F:acyltransferase activity, transferring groups other than amino-acyl groups"/>
    <property type="evidence" value="ECO:0007669"/>
    <property type="project" value="InterPro"/>
</dbReference>
<dbReference type="InterPro" id="IPR000182">
    <property type="entry name" value="GNAT_dom"/>
</dbReference>
<evidence type="ECO:0000313" key="2">
    <source>
        <dbReference type="EMBL" id="NYE06946.1"/>
    </source>
</evidence>
<dbReference type="SUPFAM" id="SSF55729">
    <property type="entry name" value="Acyl-CoA N-acyltransferases (Nat)"/>
    <property type="match status" value="1"/>
</dbReference>
<dbReference type="Proteomes" id="UP000548423">
    <property type="component" value="Unassembled WGS sequence"/>
</dbReference>
<proteinExistence type="predicted"/>
<comment type="caution">
    <text evidence="2">The sequence shown here is derived from an EMBL/GenBank/DDBJ whole genome shotgun (WGS) entry which is preliminary data.</text>
</comment>
<dbReference type="Gene3D" id="3.40.630.30">
    <property type="match status" value="1"/>
</dbReference>
<dbReference type="EMBL" id="JACCBX010000007">
    <property type="protein sequence ID" value="NYE06946.1"/>
    <property type="molecule type" value="Genomic_DNA"/>
</dbReference>
<protein>
    <submittedName>
        <fullName evidence="2">GNAT superfamily N-acetyltransferase</fullName>
    </submittedName>
</protein>
<dbReference type="PANTHER" id="PTHR43451:SF1">
    <property type="entry name" value="ACETYLTRANSFERASE"/>
    <property type="match status" value="1"/>
</dbReference>
<evidence type="ECO:0000313" key="3">
    <source>
        <dbReference type="Proteomes" id="UP000548423"/>
    </source>
</evidence>
<dbReference type="Pfam" id="PF13673">
    <property type="entry name" value="Acetyltransf_10"/>
    <property type="match status" value="1"/>
</dbReference>
<sequence length="153" mass="17844">MEVIKLKKMDLQNALDLVWIVFLEFEAPDYSVQGIEEFKKFIFYDSMMKQFEKGEITFWGCIVKNELTGVIATRGRNHICLLFVNKEYHRQGIGKRLFHTVLEECKSNSNCNTITVNSSPYAIEVYHRLGFVDLDQEQTVNGLRFTPMSYSII</sequence>
<dbReference type="CDD" id="cd04301">
    <property type="entry name" value="NAT_SF"/>
    <property type="match status" value="1"/>
</dbReference>
<accession>A0A852TGT1</accession>
<gene>
    <name evidence="2" type="ORF">F4694_003726</name>
</gene>
<feature type="domain" description="N-acetyltransferase" evidence="1">
    <location>
        <begin position="1"/>
        <end position="153"/>
    </location>
</feature>
<name>A0A852TGT1_9BACI</name>
<reference evidence="3" key="2">
    <citation type="submission" date="2020-08" db="EMBL/GenBank/DDBJ databases">
        <title>The Agave Microbiome: Exploring the role of microbial communities in plant adaptations to desert environments.</title>
        <authorList>
            <person name="Partida-Martinez L.P."/>
        </authorList>
    </citation>
    <scope>NUCLEOTIDE SEQUENCE [LARGE SCALE GENOMIC DNA]</scope>
    <source>
        <strain evidence="3">AT2.8</strain>
    </source>
</reference>
<evidence type="ECO:0000259" key="1">
    <source>
        <dbReference type="PROSITE" id="PS51186"/>
    </source>
</evidence>
<organism evidence="2 3">
    <name type="scientific">Neobacillus niacini</name>
    <dbReference type="NCBI Taxonomy" id="86668"/>
    <lineage>
        <taxon>Bacteria</taxon>
        <taxon>Bacillati</taxon>
        <taxon>Bacillota</taxon>
        <taxon>Bacilli</taxon>
        <taxon>Bacillales</taxon>
        <taxon>Bacillaceae</taxon>
        <taxon>Neobacillus</taxon>
    </lineage>
</organism>
<dbReference type="PANTHER" id="PTHR43451">
    <property type="entry name" value="ACETYLTRANSFERASE (GNAT) FAMILY PROTEIN"/>
    <property type="match status" value="1"/>
</dbReference>
<dbReference type="InterPro" id="IPR052564">
    <property type="entry name" value="N-acetyltrans/Recomb-assoc"/>
</dbReference>
<dbReference type="AlphaFoldDB" id="A0A852TGT1"/>